<evidence type="ECO:0000313" key="1">
    <source>
        <dbReference type="EMBL" id="EAU39707.1"/>
    </source>
</evidence>
<dbReference type="HOGENOM" id="CLU_3328234_0_0_5"/>
<dbReference type="AlphaFoldDB" id="Q0FXM9"/>
<proteinExistence type="predicted"/>
<name>Q0FXM9_9HYPH</name>
<dbReference type="Proteomes" id="UP000004310">
    <property type="component" value="Unassembled WGS sequence"/>
</dbReference>
<keyword evidence="2" id="KW-1185">Reference proteome</keyword>
<protein>
    <submittedName>
        <fullName evidence="1">Uncharacterized protein</fullName>
    </submittedName>
</protein>
<gene>
    <name evidence="1" type="ORF">FP2506_13269</name>
</gene>
<evidence type="ECO:0000313" key="2">
    <source>
        <dbReference type="Proteomes" id="UP000004310"/>
    </source>
</evidence>
<reference evidence="1 2" key="1">
    <citation type="journal article" date="2010" name="J. Bacteriol.">
        <title>Genome sequence of Fulvimarina pelagi HTCC2506T, a Mn(II)-oxidizing alphaproteobacterium possessing an aerobic anoxygenic photosynthetic gene cluster and Xanthorhodopsin.</title>
        <authorList>
            <person name="Kang I."/>
            <person name="Oh H.M."/>
            <person name="Lim S.I."/>
            <person name="Ferriera S."/>
            <person name="Giovannoni S.J."/>
            <person name="Cho J.C."/>
        </authorList>
    </citation>
    <scope>NUCLEOTIDE SEQUENCE [LARGE SCALE GENOMIC DNA]</scope>
    <source>
        <strain evidence="1 2">HTCC2506</strain>
    </source>
</reference>
<organism evidence="1 2">
    <name type="scientific">Fulvimarina pelagi HTCC2506</name>
    <dbReference type="NCBI Taxonomy" id="314231"/>
    <lineage>
        <taxon>Bacteria</taxon>
        <taxon>Pseudomonadati</taxon>
        <taxon>Pseudomonadota</taxon>
        <taxon>Alphaproteobacteria</taxon>
        <taxon>Hyphomicrobiales</taxon>
        <taxon>Aurantimonadaceae</taxon>
        <taxon>Fulvimarina</taxon>
    </lineage>
</organism>
<comment type="caution">
    <text evidence="1">The sequence shown here is derived from an EMBL/GenBank/DDBJ whole genome shotgun (WGS) entry which is preliminary data.</text>
</comment>
<sequence>MPEVIVVIDDKYGALVHASFIMAVSGRVRPGSSNIVIK</sequence>
<dbReference type="EMBL" id="AATP01000013">
    <property type="protein sequence ID" value="EAU39707.1"/>
    <property type="molecule type" value="Genomic_DNA"/>
</dbReference>
<accession>Q0FXM9</accession>